<dbReference type="Pfam" id="PF02687">
    <property type="entry name" value="FtsX"/>
    <property type="match status" value="1"/>
</dbReference>
<dbReference type="GO" id="GO:0022857">
    <property type="term" value="F:transmembrane transporter activity"/>
    <property type="evidence" value="ECO:0007669"/>
    <property type="project" value="TreeGrafter"/>
</dbReference>
<dbReference type="Proteomes" id="UP000253782">
    <property type="component" value="Unassembled WGS sequence"/>
</dbReference>
<evidence type="ECO:0000313" key="11">
    <source>
        <dbReference type="Proteomes" id="UP000253782"/>
    </source>
</evidence>
<feature type="domain" description="ABC3 transporter permease C-terminal" evidence="8">
    <location>
        <begin position="291"/>
        <end position="403"/>
    </location>
</feature>
<dbReference type="PANTHER" id="PTHR30572:SF4">
    <property type="entry name" value="ABC TRANSPORTER PERMEASE YTRF"/>
    <property type="match status" value="1"/>
</dbReference>
<evidence type="ECO:0000256" key="1">
    <source>
        <dbReference type="ARBA" id="ARBA00004651"/>
    </source>
</evidence>
<keyword evidence="11" id="KW-1185">Reference proteome</keyword>
<dbReference type="Pfam" id="PF12704">
    <property type="entry name" value="MacB_PCD"/>
    <property type="match status" value="1"/>
</dbReference>
<comment type="subcellular location">
    <subcellularLocation>
        <location evidence="1">Cell membrane</location>
        <topology evidence="1">Multi-pass membrane protein</topology>
    </subcellularLocation>
</comment>
<evidence type="ECO:0000259" key="9">
    <source>
        <dbReference type="Pfam" id="PF12704"/>
    </source>
</evidence>
<dbReference type="AlphaFoldDB" id="A0A369UQ96"/>
<dbReference type="GO" id="GO:0005886">
    <property type="term" value="C:plasma membrane"/>
    <property type="evidence" value="ECO:0007669"/>
    <property type="project" value="UniProtKB-SubCell"/>
</dbReference>
<gene>
    <name evidence="10" type="ORF">DVJ77_05325</name>
</gene>
<dbReference type="PANTHER" id="PTHR30572">
    <property type="entry name" value="MEMBRANE COMPONENT OF TRANSPORTER-RELATED"/>
    <property type="match status" value="1"/>
</dbReference>
<feature type="domain" description="MacB-like periplasmic core" evidence="9">
    <location>
        <begin position="43"/>
        <end position="240"/>
    </location>
</feature>
<comment type="similarity">
    <text evidence="6">Belongs to the ABC-4 integral membrane protein family.</text>
</comment>
<evidence type="ECO:0000256" key="3">
    <source>
        <dbReference type="ARBA" id="ARBA00022692"/>
    </source>
</evidence>
<keyword evidence="2" id="KW-1003">Cell membrane</keyword>
<feature type="transmembrane region" description="Helical" evidence="7">
    <location>
        <begin position="374"/>
        <end position="393"/>
    </location>
</feature>
<evidence type="ECO:0000256" key="4">
    <source>
        <dbReference type="ARBA" id="ARBA00022989"/>
    </source>
</evidence>
<evidence type="ECO:0000256" key="7">
    <source>
        <dbReference type="SAM" id="Phobius"/>
    </source>
</evidence>
<comment type="caution">
    <text evidence="10">The sequence shown here is derived from an EMBL/GenBank/DDBJ whole genome shotgun (WGS) entry which is preliminary data.</text>
</comment>
<keyword evidence="3 7" id="KW-0812">Transmembrane</keyword>
<reference evidence="10 11" key="1">
    <citation type="submission" date="2018-07" db="EMBL/GenBank/DDBJ databases">
        <title>Dyella tabacisoli L4-6T, whole genome shotgun sequence.</title>
        <authorList>
            <person name="Zhou X.-K."/>
            <person name="Li W.-J."/>
            <person name="Duan Y.-Q."/>
        </authorList>
    </citation>
    <scope>NUCLEOTIDE SEQUENCE [LARGE SCALE GENOMIC DNA]</scope>
    <source>
        <strain evidence="10 11">L4-6</strain>
    </source>
</reference>
<accession>A0A369UQ96</accession>
<dbReference type="InterPro" id="IPR050250">
    <property type="entry name" value="Macrolide_Exporter_MacB"/>
</dbReference>
<proteinExistence type="inferred from homology"/>
<evidence type="ECO:0000259" key="8">
    <source>
        <dbReference type="Pfam" id="PF02687"/>
    </source>
</evidence>
<dbReference type="InterPro" id="IPR003838">
    <property type="entry name" value="ABC3_permease_C"/>
</dbReference>
<name>A0A369UQ96_9GAMM</name>
<dbReference type="RefSeq" id="WP_114844444.1">
    <property type="nucleotide sequence ID" value="NZ_JBHSPE010000001.1"/>
</dbReference>
<keyword evidence="5 7" id="KW-0472">Membrane</keyword>
<dbReference type="OrthoDB" id="9770036at2"/>
<keyword evidence="4 7" id="KW-1133">Transmembrane helix</keyword>
<feature type="transmembrane region" description="Helical" evidence="7">
    <location>
        <begin position="285"/>
        <end position="312"/>
    </location>
</feature>
<feature type="transmembrane region" description="Helical" evidence="7">
    <location>
        <begin position="20"/>
        <end position="39"/>
    </location>
</feature>
<evidence type="ECO:0000256" key="2">
    <source>
        <dbReference type="ARBA" id="ARBA00022475"/>
    </source>
</evidence>
<evidence type="ECO:0000313" key="10">
    <source>
        <dbReference type="EMBL" id="RDD82934.1"/>
    </source>
</evidence>
<dbReference type="InterPro" id="IPR025857">
    <property type="entry name" value="MacB_PCD"/>
</dbReference>
<evidence type="ECO:0000256" key="5">
    <source>
        <dbReference type="ARBA" id="ARBA00023136"/>
    </source>
</evidence>
<evidence type="ECO:0000256" key="6">
    <source>
        <dbReference type="ARBA" id="ARBA00038076"/>
    </source>
</evidence>
<protein>
    <submittedName>
        <fullName evidence="10">Peptide ABC transporter permease</fullName>
    </submittedName>
</protein>
<organism evidence="10 11">
    <name type="scientific">Dyella tabacisoli</name>
    <dbReference type="NCBI Taxonomy" id="2282381"/>
    <lineage>
        <taxon>Bacteria</taxon>
        <taxon>Pseudomonadati</taxon>
        <taxon>Pseudomonadota</taxon>
        <taxon>Gammaproteobacteria</taxon>
        <taxon>Lysobacterales</taxon>
        <taxon>Rhodanobacteraceae</taxon>
        <taxon>Dyella</taxon>
    </lineage>
</organism>
<feature type="transmembrane region" description="Helical" evidence="7">
    <location>
        <begin position="333"/>
        <end position="362"/>
    </location>
</feature>
<dbReference type="EMBL" id="QQAH01000003">
    <property type="protein sequence ID" value="RDD82934.1"/>
    <property type="molecule type" value="Genomic_DNA"/>
</dbReference>
<sequence length="410" mass="44189">MMQIKPILAALKRHKAGTILIALQIALTLAIVCNALFIIQQRVDRLSRPTGMIETDLMAIQNRWVGIDDEATAPLVKADIQILRSLPGVEDAVSTNSFPLRGGGWSMGVRLNPTAKKPITQTTLYFVDDHALPTMGAKLIAGRNFRADEVVTIDPKVFESSPVVIITKALADKVFPDGSALGKQIYITEGAPSSTVIGIVERLQVPWNGNFANKFEGNSTLLPIQLSGNFSAYLIRSKPGQLASVLKAAPAALFKANRMRVIPSERGVRTYADVREQAYKSDRGMAILMGIICVVLLAITAAGIVGLTSFWVGQRRKQIGVRRALGATKHDILSYFLTENLLIGIGGVVVGAMLAVGMNLWLMQQFEMARLSPVYVIAGVIVLLLLGQGAVLAPAMRAARVSPVEATRSV</sequence>